<dbReference type="OrthoDB" id="1470350at2759"/>
<evidence type="ECO:0000256" key="9">
    <source>
        <dbReference type="ARBA" id="ARBA00023002"/>
    </source>
</evidence>
<dbReference type="GO" id="GO:0020037">
    <property type="term" value="F:heme binding"/>
    <property type="evidence" value="ECO:0007669"/>
    <property type="project" value="InterPro"/>
</dbReference>
<dbReference type="PRINTS" id="PR00463">
    <property type="entry name" value="EP450I"/>
</dbReference>
<evidence type="ECO:0000256" key="15">
    <source>
        <dbReference type="SAM" id="Phobius"/>
    </source>
</evidence>
<keyword evidence="8" id="KW-0492">Microsome</keyword>
<evidence type="ECO:0000256" key="1">
    <source>
        <dbReference type="ARBA" id="ARBA00001971"/>
    </source>
</evidence>
<proteinExistence type="inferred from homology"/>
<feature type="binding site" description="axial binding residue" evidence="13">
    <location>
        <position position="442"/>
    </location>
    <ligand>
        <name>heme</name>
        <dbReference type="ChEBI" id="CHEBI:30413"/>
    </ligand>
    <ligandPart>
        <name>Fe</name>
        <dbReference type="ChEBI" id="CHEBI:18248"/>
    </ligandPart>
</feature>
<keyword evidence="15" id="KW-0812">Transmembrane</keyword>
<evidence type="ECO:0000256" key="13">
    <source>
        <dbReference type="PIRSR" id="PIRSR602401-1"/>
    </source>
</evidence>
<keyword evidence="12 15" id="KW-0472">Membrane</keyword>
<dbReference type="PRINTS" id="PR00385">
    <property type="entry name" value="P450"/>
</dbReference>
<comment type="subcellular location">
    <subcellularLocation>
        <location evidence="3">Endoplasmic reticulum membrane</location>
        <topology evidence="3">Peripheral membrane protein</topology>
    </subcellularLocation>
    <subcellularLocation>
        <location evidence="2">Microsome membrane</location>
        <topology evidence="2">Peripheral membrane protein</topology>
    </subcellularLocation>
</comment>
<evidence type="ECO:0000256" key="6">
    <source>
        <dbReference type="ARBA" id="ARBA00022723"/>
    </source>
</evidence>
<keyword evidence="15" id="KW-1133">Transmembrane helix</keyword>
<feature type="transmembrane region" description="Helical" evidence="15">
    <location>
        <begin position="6"/>
        <end position="24"/>
    </location>
</feature>
<evidence type="ECO:0000256" key="8">
    <source>
        <dbReference type="ARBA" id="ARBA00022848"/>
    </source>
</evidence>
<dbReference type="InterPro" id="IPR002401">
    <property type="entry name" value="Cyt_P450_E_grp-I"/>
</dbReference>
<dbReference type="SUPFAM" id="SSF48264">
    <property type="entry name" value="Cytochrome P450"/>
    <property type="match status" value="1"/>
</dbReference>
<evidence type="ECO:0000256" key="5">
    <source>
        <dbReference type="ARBA" id="ARBA00022617"/>
    </source>
</evidence>
<evidence type="ECO:0000256" key="7">
    <source>
        <dbReference type="ARBA" id="ARBA00022824"/>
    </source>
</evidence>
<dbReference type="PANTHER" id="PTHR24289">
    <property type="entry name" value="STEROID 17-ALPHA-HYDROXYLASE/17,20 LYASE"/>
    <property type="match status" value="1"/>
</dbReference>
<evidence type="ECO:0000256" key="3">
    <source>
        <dbReference type="ARBA" id="ARBA00004406"/>
    </source>
</evidence>
<dbReference type="GeneID" id="106067295"/>
<name>A0A9W3B0H2_BIOGL</name>
<dbReference type="GO" id="GO:0042446">
    <property type="term" value="P:hormone biosynthetic process"/>
    <property type="evidence" value="ECO:0007669"/>
    <property type="project" value="TreeGrafter"/>
</dbReference>
<dbReference type="GO" id="GO:0004508">
    <property type="term" value="F:steroid 17-alpha-monooxygenase activity"/>
    <property type="evidence" value="ECO:0007669"/>
    <property type="project" value="TreeGrafter"/>
</dbReference>
<dbReference type="InterPro" id="IPR036396">
    <property type="entry name" value="Cyt_P450_sf"/>
</dbReference>
<keyword evidence="11 14" id="KW-0503">Monooxygenase</keyword>
<comment type="cofactor">
    <cofactor evidence="1 13">
        <name>heme</name>
        <dbReference type="ChEBI" id="CHEBI:30413"/>
    </cofactor>
</comment>
<evidence type="ECO:0000313" key="16">
    <source>
        <dbReference type="Proteomes" id="UP001165740"/>
    </source>
</evidence>
<dbReference type="FunFam" id="1.10.630.10:FF:000238">
    <property type="entry name" value="Cytochrome P450 2A6"/>
    <property type="match status" value="1"/>
</dbReference>
<dbReference type="PROSITE" id="PS00086">
    <property type="entry name" value="CYTOCHROME_P450"/>
    <property type="match status" value="1"/>
</dbReference>
<comment type="similarity">
    <text evidence="4 14">Belongs to the cytochrome P450 family.</text>
</comment>
<dbReference type="AlphaFoldDB" id="A0A9W3B0H2"/>
<keyword evidence="16" id="KW-1185">Reference proteome</keyword>
<dbReference type="RefSeq" id="XP_055892965.1">
    <property type="nucleotide sequence ID" value="XM_056036990.1"/>
</dbReference>
<evidence type="ECO:0000256" key="12">
    <source>
        <dbReference type="ARBA" id="ARBA00023136"/>
    </source>
</evidence>
<dbReference type="InterPro" id="IPR017972">
    <property type="entry name" value="Cyt_P450_CS"/>
</dbReference>
<keyword evidence="6 13" id="KW-0479">Metal-binding</keyword>
<keyword evidence="7" id="KW-0256">Endoplasmic reticulum</keyword>
<organism evidence="16 17">
    <name type="scientific">Biomphalaria glabrata</name>
    <name type="common">Bloodfluke planorb</name>
    <name type="synonym">Freshwater snail</name>
    <dbReference type="NCBI Taxonomy" id="6526"/>
    <lineage>
        <taxon>Eukaryota</taxon>
        <taxon>Metazoa</taxon>
        <taxon>Spiralia</taxon>
        <taxon>Lophotrochozoa</taxon>
        <taxon>Mollusca</taxon>
        <taxon>Gastropoda</taxon>
        <taxon>Heterobranchia</taxon>
        <taxon>Euthyneura</taxon>
        <taxon>Panpulmonata</taxon>
        <taxon>Hygrophila</taxon>
        <taxon>Lymnaeoidea</taxon>
        <taxon>Planorbidae</taxon>
        <taxon>Biomphalaria</taxon>
    </lineage>
</organism>
<evidence type="ECO:0000256" key="2">
    <source>
        <dbReference type="ARBA" id="ARBA00004174"/>
    </source>
</evidence>
<evidence type="ECO:0000256" key="14">
    <source>
        <dbReference type="RuleBase" id="RU000461"/>
    </source>
</evidence>
<dbReference type="OMA" id="WYSNRPP"/>
<dbReference type="PANTHER" id="PTHR24289:SF1">
    <property type="entry name" value="STEROID 17-ALPHA-HYDROXYLASE_17,20 LYASE"/>
    <property type="match status" value="1"/>
</dbReference>
<dbReference type="GO" id="GO:0005506">
    <property type="term" value="F:iron ion binding"/>
    <property type="evidence" value="ECO:0007669"/>
    <property type="project" value="InterPro"/>
</dbReference>
<accession>A0A9W3B0H2</accession>
<evidence type="ECO:0000256" key="10">
    <source>
        <dbReference type="ARBA" id="ARBA00023004"/>
    </source>
</evidence>
<dbReference type="Proteomes" id="UP001165740">
    <property type="component" value="Chromosome 7"/>
</dbReference>
<reference evidence="17" key="1">
    <citation type="submission" date="2025-08" db="UniProtKB">
        <authorList>
            <consortium name="RefSeq"/>
        </authorList>
    </citation>
    <scope>IDENTIFICATION</scope>
</reference>
<evidence type="ECO:0000256" key="4">
    <source>
        <dbReference type="ARBA" id="ARBA00010617"/>
    </source>
</evidence>
<dbReference type="GO" id="GO:0005789">
    <property type="term" value="C:endoplasmic reticulum membrane"/>
    <property type="evidence" value="ECO:0007669"/>
    <property type="project" value="UniProtKB-SubCell"/>
</dbReference>
<keyword evidence="10 13" id="KW-0408">Iron</keyword>
<dbReference type="GO" id="GO:0042448">
    <property type="term" value="P:progesterone metabolic process"/>
    <property type="evidence" value="ECO:0007669"/>
    <property type="project" value="TreeGrafter"/>
</dbReference>
<dbReference type="Gene3D" id="1.10.630.10">
    <property type="entry name" value="Cytochrome P450"/>
    <property type="match status" value="1"/>
</dbReference>
<gene>
    <name evidence="17" type="primary">LOC106067295</name>
</gene>
<keyword evidence="9 14" id="KW-0560">Oxidoreductase</keyword>
<dbReference type="Pfam" id="PF00067">
    <property type="entry name" value="p450"/>
    <property type="match status" value="1"/>
</dbReference>
<protein>
    <submittedName>
        <fullName evidence="17">Steroid 17-alpha-hydroxylase/17,20 lyase-like</fullName>
    </submittedName>
</protein>
<sequence>MILEVTLSGLVIILLCLYLLVWRWEQKRFAHIPKAIPRLPFFGNMRELDLNQCHVIMTEWAQRFGPVYRIKAFDEEILVLNSFDSVHDALVVKGSAFAGRPPMYRTATHQRDKHSIVWQTYSDKLTFLRKEVLKSLKMYGDGMDNLEHKCAPQIKVMVDTITKHNGQQFDPWDVIYDAISNVMLGLTLDTTFDHSTQKFKMIKDINYLFNDTFGAGSARELDFLPWLSRLGLHKYSKKLQRALTMRDTFWNEELKLLKARDDTDCIVQRLLKLTTDNQSQVHDVTELTAKEVFTNLILAGTDTTATALTCLLLILIHEPDIQEKMWSEIHQHVGVNRLVTLADRVHMPYIQAVLLELLRYTSHVPLAVPHYTMCDTSVLDIPVPKNMTVYINLWALHHDPEHWPEPWTFKPERFLTNDGQLLPVTDPVRRRLMTFGAGRRVCLGEALAKNRLFLFATALVQSFEFQRAPDETNTKPQQLPKMDPRTYEMGLVLHPQHYQLIALARY</sequence>
<evidence type="ECO:0000256" key="11">
    <source>
        <dbReference type="ARBA" id="ARBA00023033"/>
    </source>
</evidence>
<dbReference type="InterPro" id="IPR001128">
    <property type="entry name" value="Cyt_P450"/>
</dbReference>
<evidence type="ECO:0000313" key="17">
    <source>
        <dbReference type="RefSeq" id="XP_055892965.1"/>
    </source>
</evidence>
<keyword evidence="5 13" id="KW-0349">Heme</keyword>